<evidence type="ECO:0000313" key="1">
    <source>
        <dbReference type="EMBL" id="EXX76664.1"/>
    </source>
</evidence>
<dbReference type="HOGENOM" id="CLU_2997665_0_0_1"/>
<dbReference type="AlphaFoldDB" id="A0A015LAF8"/>
<dbReference type="Proteomes" id="UP000022910">
    <property type="component" value="Unassembled WGS sequence"/>
</dbReference>
<dbReference type="EMBL" id="JEMT01011915">
    <property type="protein sequence ID" value="EXX76664.1"/>
    <property type="molecule type" value="Genomic_DNA"/>
</dbReference>
<comment type="caution">
    <text evidence="1">The sequence shown here is derived from an EMBL/GenBank/DDBJ whole genome shotgun (WGS) entry which is preliminary data.</text>
</comment>
<sequence>MSFRFHLIWDESLGKSIAEKDFQILQQINGESFSQFTLWYRYGVTFRYMIGKFSIIL</sequence>
<accession>A0A015LAF8</accession>
<protein>
    <submittedName>
        <fullName evidence="1">Uncharacterized protein</fullName>
    </submittedName>
</protein>
<name>A0A015LAF8_RHIIW</name>
<organism evidence="1 2">
    <name type="scientific">Rhizophagus irregularis (strain DAOM 197198w)</name>
    <name type="common">Glomus intraradices</name>
    <dbReference type="NCBI Taxonomy" id="1432141"/>
    <lineage>
        <taxon>Eukaryota</taxon>
        <taxon>Fungi</taxon>
        <taxon>Fungi incertae sedis</taxon>
        <taxon>Mucoromycota</taxon>
        <taxon>Glomeromycotina</taxon>
        <taxon>Glomeromycetes</taxon>
        <taxon>Glomerales</taxon>
        <taxon>Glomeraceae</taxon>
        <taxon>Rhizophagus</taxon>
    </lineage>
</organism>
<evidence type="ECO:0000313" key="2">
    <source>
        <dbReference type="Proteomes" id="UP000022910"/>
    </source>
</evidence>
<keyword evidence="2" id="KW-1185">Reference proteome</keyword>
<reference evidence="1 2" key="1">
    <citation type="submission" date="2014-02" db="EMBL/GenBank/DDBJ databases">
        <title>Single nucleus genome sequencing reveals high similarity among nuclei of an endomycorrhizal fungus.</title>
        <authorList>
            <person name="Lin K."/>
            <person name="Geurts R."/>
            <person name="Zhang Z."/>
            <person name="Limpens E."/>
            <person name="Saunders D.G."/>
            <person name="Mu D."/>
            <person name="Pang E."/>
            <person name="Cao H."/>
            <person name="Cha H."/>
            <person name="Lin T."/>
            <person name="Zhou Q."/>
            <person name="Shang Y."/>
            <person name="Li Y."/>
            <person name="Ivanov S."/>
            <person name="Sharma T."/>
            <person name="Velzen R.V."/>
            <person name="Ruijter N.D."/>
            <person name="Aanen D.K."/>
            <person name="Win J."/>
            <person name="Kamoun S."/>
            <person name="Bisseling T."/>
            <person name="Huang S."/>
        </authorList>
    </citation>
    <scope>NUCLEOTIDE SEQUENCE [LARGE SCALE GENOMIC DNA]</scope>
    <source>
        <strain evidence="2">DAOM197198w</strain>
    </source>
</reference>
<proteinExistence type="predicted"/>
<gene>
    <name evidence="1" type="ORF">RirG_031020</name>
</gene>